<dbReference type="Proteomes" id="UP000564496">
    <property type="component" value="Unassembled WGS sequence"/>
</dbReference>
<keyword evidence="6" id="KW-1003">Cell membrane</keyword>
<evidence type="ECO:0000313" key="7">
    <source>
        <dbReference type="EMBL" id="NYI80913.1"/>
    </source>
</evidence>
<evidence type="ECO:0000256" key="1">
    <source>
        <dbReference type="ARBA" id="ARBA00004141"/>
    </source>
</evidence>
<comment type="subcellular location">
    <subcellularLocation>
        <location evidence="6">Cell membrane</location>
        <topology evidence="6">Multi-pass membrane protein</topology>
    </subcellularLocation>
    <subcellularLocation>
        <location evidence="1">Membrane</location>
        <topology evidence="1">Multi-pass membrane protein</topology>
    </subcellularLocation>
</comment>
<sequence length="286" mass="28174">MTLLVAAAAGALIGLSLGALGGGGSILAVPVLVYLLDQSPAQATTGSLVVVGLTSLIGAAAAHREGNVLLGRGFVFGLVATGGAVLGAAASSRVPEDLLLAAFAALMLLVGVILAWRQIRHGQDSQSSQDSQDSQDGAAGHAARPALDDPIITFSPTFACQCPRALKVLGTATIVGALTGFLGVGGGFLVVPALLLALALPIEYAAGTSLVVITITSAAALAVRSGSGVQPDWTAVVVLTAVSAAAAVAGARLADRVDTGRLQAAFTVLVLGVALYTATQVLPALA</sequence>
<feature type="transmembrane region" description="Helical" evidence="6">
    <location>
        <begin position="44"/>
        <end position="62"/>
    </location>
</feature>
<feature type="transmembrane region" description="Helical" evidence="6">
    <location>
        <begin position="266"/>
        <end position="285"/>
    </location>
</feature>
<dbReference type="InterPro" id="IPR002781">
    <property type="entry name" value="TM_pro_TauE-like"/>
</dbReference>
<evidence type="ECO:0000256" key="5">
    <source>
        <dbReference type="ARBA" id="ARBA00023136"/>
    </source>
</evidence>
<dbReference type="PANTHER" id="PTHR43701:SF2">
    <property type="entry name" value="MEMBRANE TRANSPORTER PROTEIN YJNA-RELATED"/>
    <property type="match status" value="1"/>
</dbReference>
<protein>
    <recommendedName>
        <fullName evidence="6">Probable membrane transporter protein</fullName>
    </recommendedName>
</protein>
<keyword evidence="3 6" id="KW-0812">Transmembrane</keyword>
<feature type="transmembrane region" description="Helical" evidence="6">
    <location>
        <begin position="74"/>
        <end position="92"/>
    </location>
</feature>
<evidence type="ECO:0000256" key="4">
    <source>
        <dbReference type="ARBA" id="ARBA00022989"/>
    </source>
</evidence>
<evidence type="ECO:0000256" key="2">
    <source>
        <dbReference type="ARBA" id="ARBA00009142"/>
    </source>
</evidence>
<dbReference type="PANTHER" id="PTHR43701">
    <property type="entry name" value="MEMBRANE TRANSPORTER PROTEIN MJ0441-RELATED"/>
    <property type="match status" value="1"/>
</dbReference>
<dbReference type="GO" id="GO:0005886">
    <property type="term" value="C:plasma membrane"/>
    <property type="evidence" value="ECO:0007669"/>
    <property type="project" value="UniProtKB-SubCell"/>
</dbReference>
<keyword evidence="8" id="KW-1185">Reference proteome</keyword>
<comment type="similarity">
    <text evidence="2 6">Belongs to the 4-toluene sulfonate uptake permease (TSUP) (TC 2.A.102) family.</text>
</comment>
<feature type="transmembrane region" description="Helical" evidence="6">
    <location>
        <begin position="204"/>
        <end position="223"/>
    </location>
</feature>
<reference evidence="7 8" key="1">
    <citation type="submission" date="2020-07" db="EMBL/GenBank/DDBJ databases">
        <title>Sequencing the genomes of 1000 actinobacteria strains.</title>
        <authorList>
            <person name="Klenk H.-P."/>
        </authorList>
    </citation>
    <scope>NUCLEOTIDE SEQUENCE [LARGE SCALE GENOMIC DNA]</scope>
    <source>
        <strain evidence="7 8">DSM 26487</strain>
    </source>
</reference>
<dbReference type="AlphaFoldDB" id="A0A7Z0IVL7"/>
<gene>
    <name evidence="7" type="ORF">BJ988_005561</name>
</gene>
<proteinExistence type="inferred from homology"/>
<name>A0A7Z0IVL7_9ACTN</name>
<evidence type="ECO:0000256" key="3">
    <source>
        <dbReference type="ARBA" id="ARBA00022692"/>
    </source>
</evidence>
<feature type="transmembrane region" description="Helical" evidence="6">
    <location>
        <begin position="98"/>
        <end position="116"/>
    </location>
</feature>
<evidence type="ECO:0000313" key="8">
    <source>
        <dbReference type="Proteomes" id="UP000564496"/>
    </source>
</evidence>
<feature type="transmembrane region" description="Helical" evidence="6">
    <location>
        <begin position="235"/>
        <end position="254"/>
    </location>
</feature>
<organism evidence="7 8">
    <name type="scientific">Nocardioides panzhihuensis</name>
    <dbReference type="NCBI Taxonomy" id="860243"/>
    <lineage>
        <taxon>Bacteria</taxon>
        <taxon>Bacillati</taxon>
        <taxon>Actinomycetota</taxon>
        <taxon>Actinomycetes</taxon>
        <taxon>Propionibacteriales</taxon>
        <taxon>Nocardioidaceae</taxon>
        <taxon>Nocardioides</taxon>
    </lineage>
</organism>
<accession>A0A7Z0IVL7</accession>
<feature type="transmembrane region" description="Helical" evidence="6">
    <location>
        <begin position="174"/>
        <end position="198"/>
    </location>
</feature>
<evidence type="ECO:0000256" key="6">
    <source>
        <dbReference type="RuleBase" id="RU363041"/>
    </source>
</evidence>
<dbReference type="RefSeq" id="WP_179661045.1">
    <property type="nucleotide sequence ID" value="NZ_JACBZR010000001.1"/>
</dbReference>
<dbReference type="Pfam" id="PF01925">
    <property type="entry name" value="TauE"/>
    <property type="match status" value="1"/>
</dbReference>
<dbReference type="InterPro" id="IPR051598">
    <property type="entry name" value="TSUP/Inactive_protease-like"/>
</dbReference>
<dbReference type="EMBL" id="JACBZR010000001">
    <property type="protein sequence ID" value="NYI80913.1"/>
    <property type="molecule type" value="Genomic_DNA"/>
</dbReference>
<keyword evidence="4 6" id="KW-1133">Transmembrane helix</keyword>
<comment type="caution">
    <text evidence="7">The sequence shown here is derived from an EMBL/GenBank/DDBJ whole genome shotgun (WGS) entry which is preliminary data.</text>
</comment>
<keyword evidence="5 6" id="KW-0472">Membrane</keyword>